<dbReference type="Pfam" id="PF02657">
    <property type="entry name" value="SufE"/>
    <property type="match status" value="1"/>
</dbReference>
<organism evidence="3 4">
    <name type="scientific">Shewanella inventionis</name>
    <dbReference type="NCBI Taxonomy" id="1738770"/>
    <lineage>
        <taxon>Bacteria</taxon>
        <taxon>Pseudomonadati</taxon>
        <taxon>Pseudomonadota</taxon>
        <taxon>Gammaproteobacteria</taxon>
        <taxon>Alteromonadales</taxon>
        <taxon>Shewanellaceae</taxon>
        <taxon>Shewanella</taxon>
    </lineage>
</organism>
<dbReference type="Proteomes" id="UP000617555">
    <property type="component" value="Unassembled WGS sequence"/>
</dbReference>
<name>A0ABQ1J373_9GAMM</name>
<dbReference type="EMBL" id="BMII01000012">
    <property type="protein sequence ID" value="GGB56890.1"/>
    <property type="molecule type" value="Genomic_DNA"/>
</dbReference>
<evidence type="ECO:0000313" key="3">
    <source>
        <dbReference type="EMBL" id="GGB56890.1"/>
    </source>
</evidence>
<comment type="caution">
    <text evidence="3">The sequence shown here is derived from an EMBL/GenBank/DDBJ whole genome shotgun (WGS) entry which is preliminary data.</text>
</comment>
<proteinExistence type="inferred from homology"/>
<reference evidence="4" key="1">
    <citation type="journal article" date="2019" name="Int. J. Syst. Evol. Microbiol.">
        <title>The Global Catalogue of Microorganisms (GCM) 10K type strain sequencing project: providing services to taxonomists for standard genome sequencing and annotation.</title>
        <authorList>
            <consortium name="The Broad Institute Genomics Platform"/>
            <consortium name="The Broad Institute Genome Sequencing Center for Infectious Disease"/>
            <person name="Wu L."/>
            <person name="Ma J."/>
        </authorList>
    </citation>
    <scope>NUCLEOTIDE SEQUENCE [LARGE SCALE GENOMIC DNA]</scope>
    <source>
        <strain evidence="4">CGMCC 1.15339</strain>
    </source>
</reference>
<feature type="domain" description="Fe-S metabolism associated" evidence="2">
    <location>
        <begin position="39"/>
        <end position="157"/>
    </location>
</feature>
<sequence length="165" mass="18343">MAIKTFYETTQLMTLISPKNIPDSQLFTDLPADVIAAVNHIEQAKNWQDKYRHIMLLGKQLPTLADNFKQADAQVKGCESQAWLYHHQLNGQHYYLADSDARIVKGLIAILLVANQGKTTEQINQFDVSHYFDTLGLSGQLSPSRTNGLAALANAIKLYANGVIT</sequence>
<dbReference type="PANTHER" id="PTHR43597">
    <property type="entry name" value="SULFUR ACCEPTOR PROTEIN CSDE"/>
    <property type="match status" value="1"/>
</dbReference>
<dbReference type="SUPFAM" id="SSF82649">
    <property type="entry name" value="SufE/NifU"/>
    <property type="match status" value="1"/>
</dbReference>
<accession>A0ABQ1J373</accession>
<gene>
    <name evidence="3" type="primary">sufE</name>
    <name evidence="3" type="ORF">GCM10011607_16820</name>
</gene>
<dbReference type="Gene3D" id="3.90.1010.10">
    <property type="match status" value="1"/>
</dbReference>
<protein>
    <submittedName>
        <fullName evidence="3">Fe-S metabolism protein SufE</fullName>
    </submittedName>
</protein>
<evidence type="ECO:0000313" key="4">
    <source>
        <dbReference type="Proteomes" id="UP000617555"/>
    </source>
</evidence>
<evidence type="ECO:0000259" key="2">
    <source>
        <dbReference type="Pfam" id="PF02657"/>
    </source>
</evidence>
<keyword evidence="4" id="KW-1185">Reference proteome</keyword>
<dbReference type="PANTHER" id="PTHR43597:SF5">
    <property type="entry name" value="SUFE-LIKE PROTEIN 2, CHLOROPLASTIC"/>
    <property type="match status" value="1"/>
</dbReference>
<dbReference type="InterPro" id="IPR003808">
    <property type="entry name" value="Fe-S_metab-assoc_dom"/>
</dbReference>
<comment type="similarity">
    <text evidence="1">Belongs to the SufE family.</text>
</comment>
<evidence type="ECO:0000256" key="1">
    <source>
        <dbReference type="ARBA" id="ARBA00010282"/>
    </source>
</evidence>